<proteinExistence type="predicted"/>
<dbReference type="PANTHER" id="PTHR23501:SF33">
    <property type="entry name" value="MAJOR FACILITATOR SUPERFAMILY (MFS) PROFILE DOMAIN-CONTAINING PROTEIN"/>
    <property type="match status" value="1"/>
</dbReference>
<dbReference type="InterPro" id="IPR036259">
    <property type="entry name" value="MFS_trans_sf"/>
</dbReference>
<evidence type="ECO:0000313" key="9">
    <source>
        <dbReference type="Proteomes" id="UP001172155"/>
    </source>
</evidence>
<feature type="transmembrane region" description="Helical" evidence="6">
    <location>
        <begin position="149"/>
        <end position="168"/>
    </location>
</feature>
<evidence type="ECO:0000256" key="6">
    <source>
        <dbReference type="SAM" id="Phobius"/>
    </source>
</evidence>
<feature type="domain" description="Major facilitator superfamily (MFS) profile" evidence="7">
    <location>
        <begin position="84"/>
        <end position="603"/>
    </location>
</feature>
<dbReference type="PANTHER" id="PTHR23501">
    <property type="entry name" value="MAJOR FACILITATOR SUPERFAMILY"/>
    <property type="match status" value="1"/>
</dbReference>
<comment type="caution">
    <text evidence="8">The sequence shown here is derived from an EMBL/GenBank/DDBJ whole genome shotgun (WGS) entry which is preliminary data.</text>
</comment>
<feature type="transmembrane region" description="Helical" evidence="6">
    <location>
        <begin position="174"/>
        <end position="195"/>
    </location>
</feature>
<evidence type="ECO:0000256" key="3">
    <source>
        <dbReference type="ARBA" id="ARBA00022989"/>
    </source>
</evidence>
<feature type="transmembrane region" description="Helical" evidence="6">
    <location>
        <begin position="468"/>
        <end position="490"/>
    </location>
</feature>
<feature type="transmembrane region" description="Helical" evidence="6">
    <location>
        <begin position="207"/>
        <end position="230"/>
    </location>
</feature>
<dbReference type="Proteomes" id="UP001172155">
    <property type="component" value="Unassembled WGS sequence"/>
</dbReference>
<dbReference type="InterPro" id="IPR020846">
    <property type="entry name" value="MFS_dom"/>
</dbReference>
<feature type="transmembrane region" description="Helical" evidence="6">
    <location>
        <begin position="242"/>
        <end position="261"/>
    </location>
</feature>
<feature type="transmembrane region" description="Helical" evidence="6">
    <location>
        <begin position="333"/>
        <end position="351"/>
    </location>
</feature>
<keyword evidence="4 6" id="KW-0472">Membrane</keyword>
<organism evidence="8 9">
    <name type="scientific">Schizothecium vesticola</name>
    <dbReference type="NCBI Taxonomy" id="314040"/>
    <lineage>
        <taxon>Eukaryota</taxon>
        <taxon>Fungi</taxon>
        <taxon>Dikarya</taxon>
        <taxon>Ascomycota</taxon>
        <taxon>Pezizomycotina</taxon>
        <taxon>Sordariomycetes</taxon>
        <taxon>Sordariomycetidae</taxon>
        <taxon>Sordariales</taxon>
        <taxon>Schizotheciaceae</taxon>
        <taxon>Schizothecium</taxon>
    </lineage>
</organism>
<sequence length="607" mass="64665">MAETMNGVAQSREHQGPTEQTPLLPQGGVSDGEIPESTLTASLVVHPERGIKDVADEEDALENGDRIEDEEHRGGHGMLVKVLSVLMIASGIFVAQIDGSILLATYPVIASEFNDLKNATWLVTSFALAGAATQTLYAKLSDIYGRKPLVLIAYSILVLGCIIVGVGQTMWQVVLGRILTGTGTSGMTVLVSILITDLLPLREVAQWRAFVNVVATTGRSIGGPLGGWLADVVGWRWSFLGQVPVLAFAIVFGAIYLPAIVPSSSETSSPRPSSPNLPVSAIESPLSNDTIVKKSSKFHRIDFKGSFIFAAMVLSLLVPIELGGVTLPWSHPAISALFALTGVLLYLFIIVERRAEEPILPLEIFASRDAVLSFSIMGLQLAAQLSLMFSVPIYFKVTARMSNTEAGMHLVPAVVGNAVGGLLSGAIIKRTGRYKRLATLSVAISSLGYLSLLLRWHGHTNWLESLYIIPGGFGSGMAQSALFISLQAVIADPAHMSPAVSFMYLSGTVSITIGLALSNAAMQSTLHRTLLARLIALGLDPAAVQKILTEALADVDYVDRAAGVVRPAIVESYVDGVWWSHAVSFACSSVGFVLSLLLKEKRLGRAS</sequence>
<dbReference type="SUPFAM" id="SSF103473">
    <property type="entry name" value="MFS general substrate transporter"/>
    <property type="match status" value="1"/>
</dbReference>
<feature type="region of interest" description="Disordered" evidence="5">
    <location>
        <begin position="1"/>
        <end position="34"/>
    </location>
</feature>
<gene>
    <name evidence="8" type="ORF">B0T18DRAFT_479873</name>
</gene>
<dbReference type="GO" id="GO:0000329">
    <property type="term" value="C:fungal-type vacuole membrane"/>
    <property type="evidence" value="ECO:0007669"/>
    <property type="project" value="TreeGrafter"/>
</dbReference>
<evidence type="ECO:0000256" key="1">
    <source>
        <dbReference type="ARBA" id="ARBA00004141"/>
    </source>
</evidence>
<dbReference type="PROSITE" id="PS50850">
    <property type="entry name" value="MFS"/>
    <property type="match status" value="1"/>
</dbReference>
<evidence type="ECO:0000259" key="7">
    <source>
        <dbReference type="PROSITE" id="PS50850"/>
    </source>
</evidence>
<dbReference type="InterPro" id="IPR011701">
    <property type="entry name" value="MFS"/>
</dbReference>
<reference evidence="8" key="1">
    <citation type="submission" date="2023-06" db="EMBL/GenBank/DDBJ databases">
        <title>Genome-scale phylogeny and comparative genomics of the fungal order Sordariales.</title>
        <authorList>
            <consortium name="Lawrence Berkeley National Laboratory"/>
            <person name="Hensen N."/>
            <person name="Bonometti L."/>
            <person name="Westerberg I."/>
            <person name="Brannstrom I.O."/>
            <person name="Guillou S."/>
            <person name="Cros-Aarteil S."/>
            <person name="Calhoun S."/>
            <person name="Haridas S."/>
            <person name="Kuo A."/>
            <person name="Mondo S."/>
            <person name="Pangilinan J."/>
            <person name="Riley R."/>
            <person name="LaButti K."/>
            <person name="Andreopoulos B."/>
            <person name="Lipzen A."/>
            <person name="Chen C."/>
            <person name="Yanf M."/>
            <person name="Daum C."/>
            <person name="Ng V."/>
            <person name="Clum A."/>
            <person name="Steindorff A."/>
            <person name="Ohm R."/>
            <person name="Martin F."/>
            <person name="Silar P."/>
            <person name="Natvig D."/>
            <person name="Lalanne C."/>
            <person name="Gautier V."/>
            <person name="Ament-velasquez S.L."/>
            <person name="Kruys A."/>
            <person name="Hutchinson M.I."/>
            <person name="Powell A.J."/>
            <person name="Barry K."/>
            <person name="Miller A.N."/>
            <person name="Grigoriev I.V."/>
            <person name="Debuchy R."/>
            <person name="Gladieux P."/>
            <person name="Thoren M.H."/>
            <person name="Johannesson H."/>
        </authorList>
    </citation>
    <scope>NUCLEOTIDE SEQUENCE</scope>
    <source>
        <strain evidence="8">SMH3187-1</strain>
    </source>
</reference>
<accession>A0AA40F2Y1</accession>
<keyword evidence="9" id="KW-1185">Reference proteome</keyword>
<evidence type="ECO:0000313" key="8">
    <source>
        <dbReference type="EMBL" id="KAK0750096.1"/>
    </source>
</evidence>
<dbReference type="Pfam" id="PF07690">
    <property type="entry name" value="MFS_1"/>
    <property type="match status" value="1"/>
</dbReference>
<evidence type="ECO:0000256" key="5">
    <source>
        <dbReference type="SAM" id="MobiDB-lite"/>
    </source>
</evidence>
<feature type="transmembrane region" description="Helical" evidence="6">
    <location>
        <begin position="502"/>
        <end position="522"/>
    </location>
</feature>
<dbReference type="Gene3D" id="1.20.1250.20">
    <property type="entry name" value="MFS general substrate transporter like domains"/>
    <property type="match status" value="2"/>
</dbReference>
<comment type="subcellular location">
    <subcellularLocation>
        <location evidence="1">Membrane</location>
        <topology evidence="1">Multi-pass membrane protein</topology>
    </subcellularLocation>
</comment>
<feature type="transmembrane region" description="Helical" evidence="6">
    <location>
        <begin position="307"/>
        <end position="327"/>
    </location>
</feature>
<name>A0AA40F2Y1_9PEZI</name>
<feature type="transmembrane region" description="Helical" evidence="6">
    <location>
        <begin position="578"/>
        <end position="598"/>
    </location>
</feature>
<feature type="transmembrane region" description="Helical" evidence="6">
    <location>
        <begin position="437"/>
        <end position="456"/>
    </location>
</feature>
<dbReference type="GO" id="GO:0015174">
    <property type="term" value="F:basic amino acid transmembrane transporter activity"/>
    <property type="evidence" value="ECO:0007669"/>
    <property type="project" value="TreeGrafter"/>
</dbReference>
<protein>
    <submittedName>
        <fullName evidence="8">Major facilitator superfamily domain-containing protein</fullName>
    </submittedName>
</protein>
<keyword evidence="2 6" id="KW-0812">Transmembrane</keyword>
<dbReference type="AlphaFoldDB" id="A0AA40F2Y1"/>
<feature type="transmembrane region" description="Helical" evidence="6">
    <location>
        <begin position="82"/>
        <end position="106"/>
    </location>
</feature>
<evidence type="ECO:0000256" key="4">
    <source>
        <dbReference type="ARBA" id="ARBA00023136"/>
    </source>
</evidence>
<feature type="transmembrane region" description="Helical" evidence="6">
    <location>
        <begin position="118"/>
        <end position="137"/>
    </location>
</feature>
<keyword evidence="3 6" id="KW-1133">Transmembrane helix</keyword>
<feature type="transmembrane region" description="Helical" evidence="6">
    <location>
        <begin position="371"/>
        <end position="395"/>
    </location>
</feature>
<dbReference type="EMBL" id="JAUKUD010000003">
    <property type="protein sequence ID" value="KAK0750096.1"/>
    <property type="molecule type" value="Genomic_DNA"/>
</dbReference>
<evidence type="ECO:0000256" key="2">
    <source>
        <dbReference type="ARBA" id="ARBA00022692"/>
    </source>
</evidence>
<feature type="transmembrane region" description="Helical" evidence="6">
    <location>
        <begin position="407"/>
        <end position="428"/>
    </location>
</feature>